<proteinExistence type="predicted"/>
<reference evidence="2" key="1">
    <citation type="submission" date="2018-06" db="EMBL/GenBank/DDBJ databases">
        <authorList>
            <person name="Sharma R."/>
            <person name="Ke K."/>
            <person name="Breakwell D.P."/>
            <person name="Hope S."/>
            <person name="Grose J.H."/>
        </authorList>
    </citation>
    <scope>NUCLEOTIDE SEQUENCE [LARGE SCALE GENOMIC DNA]</scope>
</reference>
<dbReference type="Proteomes" id="UP000257815">
    <property type="component" value="Segment"/>
</dbReference>
<dbReference type="EMBL" id="MH426725">
    <property type="protein sequence ID" value="AXN57332.1"/>
    <property type="molecule type" value="Genomic_DNA"/>
</dbReference>
<accession>A0A346FHQ2</accession>
<sequence>MLRLVVYKDTPNALQSEVYKYLERDKFGYLNCNDHNVRHYFGEEFPRLDVHDFYKGIIKTAVYRGDNIIFVNNAISAKDLGRLEHAIYHLTGKRGVGHHINVLELLAPVSSQLNKFLMKRV</sequence>
<evidence type="ECO:0000313" key="2">
    <source>
        <dbReference type="Proteomes" id="UP000257815"/>
    </source>
</evidence>
<protein>
    <submittedName>
        <fullName evidence="1">Uncharacterized protein</fullName>
    </submittedName>
</protein>
<gene>
    <name evidence="1" type="ORF">SUNLIREN_10</name>
</gene>
<evidence type="ECO:0000313" key="1">
    <source>
        <dbReference type="EMBL" id="AXN57332.1"/>
    </source>
</evidence>
<name>A0A346FHQ2_9CAUD</name>
<organism evidence="1 2">
    <name type="scientific">Erwinia phage SunLIRen</name>
    <dbReference type="NCBI Taxonomy" id="2267654"/>
    <lineage>
        <taxon>Viruses</taxon>
        <taxon>Duplodnaviria</taxon>
        <taxon>Heunggongvirae</taxon>
        <taxon>Uroviricota</taxon>
        <taxon>Caudoviricetes</taxon>
        <taxon>Andersonviridae</taxon>
        <taxon>Ounavirinae</taxon>
        <taxon>Kolesnikvirus</taxon>
        <taxon>Kolesnikvirus Ea214</taxon>
    </lineage>
</organism>